<dbReference type="InterPro" id="IPR051783">
    <property type="entry name" value="NAD(P)-dependent_oxidoreduct"/>
</dbReference>
<dbReference type="Gene3D" id="3.40.50.720">
    <property type="entry name" value="NAD(P)-binding Rossmann-like Domain"/>
    <property type="match status" value="1"/>
</dbReference>
<protein>
    <submittedName>
        <fullName evidence="2">SDR family oxidoreductase</fullName>
        <ecNumber evidence="2">1.1.1.290</ecNumber>
    </submittedName>
</protein>
<dbReference type="InterPro" id="IPR016040">
    <property type="entry name" value="NAD(P)-bd_dom"/>
</dbReference>
<dbReference type="CDD" id="cd05266">
    <property type="entry name" value="SDR_a4"/>
    <property type="match status" value="1"/>
</dbReference>
<dbReference type="GO" id="GO:0033711">
    <property type="term" value="F:4-phosphoerythronate dehydrogenase activity"/>
    <property type="evidence" value="ECO:0007669"/>
    <property type="project" value="UniProtKB-EC"/>
</dbReference>
<keyword evidence="2" id="KW-0560">Oxidoreductase</keyword>
<reference evidence="2" key="1">
    <citation type="submission" date="2023-07" db="EMBL/GenBank/DDBJ databases">
        <title>Gilvimarinus algae sp. nov., isolated from the surface of Kelp.</title>
        <authorList>
            <person name="Sun Y.Y."/>
            <person name="Gong Y."/>
            <person name="Du Z.J."/>
        </authorList>
    </citation>
    <scope>NUCLEOTIDE SEQUENCE</scope>
    <source>
        <strain evidence="2">SDUM040014</strain>
    </source>
</reference>
<dbReference type="InterPro" id="IPR036291">
    <property type="entry name" value="NAD(P)-bd_dom_sf"/>
</dbReference>
<dbReference type="SUPFAM" id="SSF51735">
    <property type="entry name" value="NAD(P)-binding Rossmann-fold domains"/>
    <property type="match status" value="1"/>
</dbReference>
<proteinExistence type="predicted"/>
<dbReference type="EMBL" id="JAULRT010000035">
    <property type="protein sequence ID" value="MDO3381375.1"/>
    <property type="molecule type" value="Genomic_DNA"/>
</dbReference>
<dbReference type="PANTHER" id="PTHR48079:SF6">
    <property type="entry name" value="NAD(P)-BINDING DOMAIN-CONTAINING PROTEIN-RELATED"/>
    <property type="match status" value="1"/>
</dbReference>
<dbReference type="Pfam" id="PF13460">
    <property type="entry name" value="NAD_binding_10"/>
    <property type="match status" value="1"/>
</dbReference>
<organism evidence="2 3">
    <name type="scientific">Gilvimarinus algae</name>
    <dbReference type="NCBI Taxonomy" id="3058037"/>
    <lineage>
        <taxon>Bacteria</taxon>
        <taxon>Pseudomonadati</taxon>
        <taxon>Pseudomonadota</taxon>
        <taxon>Gammaproteobacteria</taxon>
        <taxon>Cellvibrionales</taxon>
        <taxon>Cellvibrionaceae</taxon>
        <taxon>Gilvimarinus</taxon>
    </lineage>
</organism>
<dbReference type="Proteomes" id="UP001168380">
    <property type="component" value="Unassembled WGS sequence"/>
</dbReference>
<dbReference type="PANTHER" id="PTHR48079">
    <property type="entry name" value="PROTEIN YEEZ"/>
    <property type="match status" value="1"/>
</dbReference>
<name>A0ABT8TBT0_9GAMM</name>
<keyword evidence="3" id="KW-1185">Reference proteome</keyword>
<feature type="domain" description="NAD(P)-binding" evidence="1">
    <location>
        <begin position="12"/>
        <end position="202"/>
    </location>
</feature>
<accession>A0ABT8TBT0</accession>
<comment type="caution">
    <text evidence="2">The sequence shown here is derived from an EMBL/GenBank/DDBJ whole genome shotgun (WGS) entry which is preliminary data.</text>
</comment>
<sequence length="279" mass="30133">MDSEKLLVIGCGDLGRRLAHHLNDSSVQVTGLRRHPPHTPHEGLTYVSADAADASALQQILASGYDYIVMTPTPTARTDEGYERGYLAPCRALVQALAASPAPKKVVMVSSTSVYGQNHGEWIDEQAEALPSKFNGRRILEAEALLADAGLPLTVLRLAGIYGPGRDRLLDSVRSARARASQAYTNRIHAEDAAGFIAYLLTEVGPVAPLYLVSDGESPTKAQVVRWLAGALGVAEPPPGDADGDLNKRIDNRRMLSTGYRLRYESFTEGFAELIQRSP</sequence>
<dbReference type="RefSeq" id="WP_302711513.1">
    <property type="nucleotide sequence ID" value="NZ_JAULRT010000035.1"/>
</dbReference>
<evidence type="ECO:0000259" key="1">
    <source>
        <dbReference type="Pfam" id="PF13460"/>
    </source>
</evidence>
<evidence type="ECO:0000313" key="2">
    <source>
        <dbReference type="EMBL" id="MDO3381375.1"/>
    </source>
</evidence>
<gene>
    <name evidence="2" type="ORF">QWI16_04265</name>
</gene>
<evidence type="ECO:0000313" key="3">
    <source>
        <dbReference type="Proteomes" id="UP001168380"/>
    </source>
</evidence>
<dbReference type="EC" id="1.1.1.290" evidence="2"/>